<accession>A0A8X6FNC0</accession>
<protein>
    <submittedName>
        <fullName evidence="1">Uncharacterized protein</fullName>
    </submittedName>
</protein>
<evidence type="ECO:0000313" key="2">
    <source>
        <dbReference type="Proteomes" id="UP000887116"/>
    </source>
</evidence>
<gene>
    <name evidence="1" type="primary">NCL1_51334</name>
    <name evidence="1" type="ORF">TNCT_673661</name>
</gene>
<evidence type="ECO:0000313" key="1">
    <source>
        <dbReference type="EMBL" id="GFQ84743.1"/>
    </source>
</evidence>
<proteinExistence type="predicted"/>
<dbReference type="AlphaFoldDB" id="A0A8X6FNC0"/>
<dbReference type="OrthoDB" id="6437663at2759"/>
<name>A0A8X6FNC0_TRICU</name>
<keyword evidence="2" id="KW-1185">Reference proteome</keyword>
<organism evidence="1 2">
    <name type="scientific">Trichonephila clavata</name>
    <name type="common">Joro spider</name>
    <name type="synonym">Nephila clavata</name>
    <dbReference type="NCBI Taxonomy" id="2740835"/>
    <lineage>
        <taxon>Eukaryota</taxon>
        <taxon>Metazoa</taxon>
        <taxon>Ecdysozoa</taxon>
        <taxon>Arthropoda</taxon>
        <taxon>Chelicerata</taxon>
        <taxon>Arachnida</taxon>
        <taxon>Araneae</taxon>
        <taxon>Araneomorphae</taxon>
        <taxon>Entelegynae</taxon>
        <taxon>Araneoidea</taxon>
        <taxon>Nephilidae</taxon>
        <taxon>Trichonephila</taxon>
    </lineage>
</organism>
<reference evidence="1" key="1">
    <citation type="submission" date="2020-07" db="EMBL/GenBank/DDBJ databases">
        <title>Multicomponent nature underlies the extraordinary mechanical properties of spider dragline silk.</title>
        <authorList>
            <person name="Kono N."/>
            <person name="Nakamura H."/>
            <person name="Mori M."/>
            <person name="Yoshida Y."/>
            <person name="Ohtoshi R."/>
            <person name="Malay A.D."/>
            <person name="Moran D.A.P."/>
            <person name="Tomita M."/>
            <person name="Numata K."/>
            <person name="Arakawa K."/>
        </authorList>
    </citation>
    <scope>NUCLEOTIDE SEQUENCE</scope>
</reference>
<sequence length="443" mass="53219">MQLPKIFLTLRQMCLSKLALQVFNDPDVRLFTSTHDVHCCIWSSEEIESFLGKEPVTLFNDEHVYQFLFVLARPTLETEYKHRYTGDGKYHSLPNKQWEILLNQKISTLSLPDMFKKEVTALVKLIVIESHKWLQDHETTIKSTRNFQNHFHWTQDIKIDRQKTAKAIIADDNIDIRDRFMLAVLYCFEDDIFSLWQKSSSLQQYFLREKLNYKMIITWFPWLLHGVGLEWEEYARRYSCKDFGFRTYLPKMRQEKRLECVMLLQSRNWINYHELQFCLSTLDENQQNEVMKKCSFEILKIFLDWPLRLKLLDVLELLWTYLSERNFRDILDLILCQKRLFNWIGSDYDSLLKELWKRCPFECSKIIPKGTLFNTLQLVLEYDGSLPFPHELRASNKDNNFIAFYSGNTVFAISKSYFSNLRITFHRLYGLKSKHNIKFFIED</sequence>
<comment type="caution">
    <text evidence="1">The sequence shown here is derived from an EMBL/GenBank/DDBJ whole genome shotgun (WGS) entry which is preliminary data.</text>
</comment>
<dbReference type="EMBL" id="BMAO01032805">
    <property type="protein sequence ID" value="GFQ84743.1"/>
    <property type="molecule type" value="Genomic_DNA"/>
</dbReference>
<dbReference type="Proteomes" id="UP000887116">
    <property type="component" value="Unassembled WGS sequence"/>
</dbReference>